<evidence type="ECO:0000256" key="7">
    <source>
        <dbReference type="ARBA" id="ARBA00023315"/>
    </source>
</evidence>
<evidence type="ECO:0000256" key="5">
    <source>
        <dbReference type="ARBA" id="ARBA00022989"/>
    </source>
</evidence>
<dbReference type="InterPro" id="IPR003010">
    <property type="entry name" value="C-N_Hydrolase"/>
</dbReference>
<dbReference type="GO" id="GO:0005886">
    <property type="term" value="C:plasma membrane"/>
    <property type="evidence" value="ECO:0007669"/>
    <property type="project" value="UniProtKB-SubCell"/>
</dbReference>
<dbReference type="Pfam" id="PF00795">
    <property type="entry name" value="CN_hydrolase"/>
    <property type="match status" value="1"/>
</dbReference>
<feature type="transmembrane region" description="Helical" evidence="8">
    <location>
        <begin position="112"/>
        <end position="135"/>
    </location>
</feature>
<feature type="transmembrane region" description="Helical" evidence="8">
    <location>
        <begin position="57"/>
        <end position="76"/>
    </location>
</feature>
<keyword evidence="11" id="KW-1185">Reference proteome</keyword>
<dbReference type="Gene3D" id="3.60.110.10">
    <property type="entry name" value="Carbon-nitrogen hydrolase"/>
    <property type="match status" value="1"/>
</dbReference>
<evidence type="ECO:0000256" key="8">
    <source>
        <dbReference type="SAM" id="Phobius"/>
    </source>
</evidence>
<dbReference type="InterPro" id="IPR045378">
    <property type="entry name" value="LNT_N"/>
</dbReference>
<dbReference type="RefSeq" id="WP_129886960.1">
    <property type="nucleotide sequence ID" value="NZ_CP035758.1"/>
</dbReference>
<dbReference type="OrthoDB" id="9811121at2"/>
<evidence type="ECO:0000256" key="4">
    <source>
        <dbReference type="ARBA" id="ARBA00022692"/>
    </source>
</evidence>
<evidence type="ECO:0000256" key="1">
    <source>
        <dbReference type="ARBA" id="ARBA00004651"/>
    </source>
</evidence>
<dbReference type="AlphaFoldDB" id="A0A4P6JME3"/>
<dbReference type="InterPro" id="IPR036526">
    <property type="entry name" value="C-N_Hydrolase_sf"/>
</dbReference>
<organism evidence="10 11">
    <name type="scientific">Ktedonosporobacter rubrisoli</name>
    <dbReference type="NCBI Taxonomy" id="2509675"/>
    <lineage>
        <taxon>Bacteria</taxon>
        <taxon>Bacillati</taxon>
        <taxon>Chloroflexota</taxon>
        <taxon>Ktedonobacteria</taxon>
        <taxon>Ktedonobacterales</taxon>
        <taxon>Ktedonosporobacteraceae</taxon>
        <taxon>Ktedonosporobacter</taxon>
    </lineage>
</organism>
<evidence type="ECO:0000313" key="10">
    <source>
        <dbReference type="EMBL" id="QBD76303.1"/>
    </source>
</evidence>
<dbReference type="GO" id="GO:0042158">
    <property type="term" value="P:lipoprotein biosynthetic process"/>
    <property type="evidence" value="ECO:0007669"/>
    <property type="project" value="InterPro"/>
</dbReference>
<dbReference type="SUPFAM" id="SSF56317">
    <property type="entry name" value="Carbon-nitrogen hydrolase"/>
    <property type="match status" value="1"/>
</dbReference>
<comment type="subcellular location">
    <subcellularLocation>
        <location evidence="1">Cell membrane</location>
        <topology evidence="1">Multi-pass membrane protein</topology>
    </subcellularLocation>
</comment>
<dbReference type="PANTHER" id="PTHR38686">
    <property type="entry name" value="APOLIPOPROTEIN N-ACYLTRANSFERASE"/>
    <property type="match status" value="1"/>
</dbReference>
<dbReference type="GO" id="GO:0016410">
    <property type="term" value="F:N-acyltransferase activity"/>
    <property type="evidence" value="ECO:0007669"/>
    <property type="project" value="InterPro"/>
</dbReference>
<protein>
    <recommendedName>
        <fullName evidence="9">CN hydrolase domain-containing protein</fullName>
    </recommendedName>
</protein>
<evidence type="ECO:0000256" key="3">
    <source>
        <dbReference type="ARBA" id="ARBA00022679"/>
    </source>
</evidence>
<proteinExistence type="predicted"/>
<keyword evidence="4 8" id="KW-0812">Transmembrane</keyword>
<evidence type="ECO:0000313" key="11">
    <source>
        <dbReference type="Proteomes" id="UP000290365"/>
    </source>
</evidence>
<dbReference type="PANTHER" id="PTHR38686:SF1">
    <property type="entry name" value="APOLIPOPROTEIN N-ACYLTRANSFERASE"/>
    <property type="match status" value="1"/>
</dbReference>
<name>A0A4P6JME3_KTERU</name>
<dbReference type="KEGG" id="kbs:EPA93_09905"/>
<keyword evidence="3" id="KW-0808">Transferase</keyword>
<feature type="transmembrane region" description="Helical" evidence="8">
    <location>
        <begin position="82"/>
        <end position="100"/>
    </location>
</feature>
<dbReference type="Proteomes" id="UP000290365">
    <property type="component" value="Chromosome"/>
</dbReference>
<feature type="transmembrane region" description="Helical" evidence="8">
    <location>
        <begin position="18"/>
        <end position="36"/>
    </location>
</feature>
<keyword evidence="5 8" id="KW-1133">Transmembrane helix</keyword>
<feature type="transmembrane region" description="Helical" evidence="8">
    <location>
        <begin position="482"/>
        <end position="503"/>
    </location>
</feature>
<dbReference type="PROSITE" id="PS50263">
    <property type="entry name" value="CN_HYDROLASE"/>
    <property type="match status" value="1"/>
</dbReference>
<feature type="domain" description="CN hydrolase" evidence="9">
    <location>
        <begin position="249"/>
        <end position="469"/>
    </location>
</feature>
<evidence type="ECO:0000256" key="2">
    <source>
        <dbReference type="ARBA" id="ARBA00022475"/>
    </source>
</evidence>
<dbReference type="EMBL" id="CP035758">
    <property type="protein sequence ID" value="QBD76303.1"/>
    <property type="molecule type" value="Genomic_DNA"/>
</dbReference>
<feature type="transmembrane region" description="Helical" evidence="8">
    <location>
        <begin position="197"/>
        <end position="216"/>
    </location>
</feature>
<gene>
    <name evidence="10" type="ORF">EPA93_09905</name>
</gene>
<dbReference type="InterPro" id="IPR004563">
    <property type="entry name" value="Apolipo_AcylTrfase"/>
</dbReference>
<keyword evidence="6 8" id="KW-0472">Membrane</keyword>
<reference evidence="10 11" key="1">
    <citation type="submission" date="2019-01" db="EMBL/GenBank/DDBJ databases">
        <title>Ktedonosporobacter rubrisoli SCAWS-G2.</title>
        <authorList>
            <person name="Huang Y."/>
            <person name="Yan B."/>
        </authorList>
    </citation>
    <scope>NUCLEOTIDE SEQUENCE [LARGE SCALE GENOMIC DNA]</scope>
    <source>
        <strain evidence="10 11">SCAWS-G2</strain>
    </source>
</reference>
<dbReference type="Pfam" id="PF20154">
    <property type="entry name" value="LNT_N"/>
    <property type="match status" value="1"/>
</dbReference>
<sequence length="527" mass="58086">MENRIASDQARATRRPEYIWLVTGLILSLFATNGRWDLSLAAWLYPIFFLRFSRTSGALIGFIGIWLATIGTMAFFLAESELFNPIMMAVFVLFSAVLALPYLLDRLISPRLGLASGILATLVFPLARVACEYVITFTPFGSMFSLAYTQHGNLPLLQVVSITGVYGVSFLLAWLAPVVNWAWEQRLVWSRIRATSMLYCALLALVLLGGSIRLAFFPPTSQTIRVAGISASKSTYQKVMQISNFTRQEELIPLNRQKMSAAFAILNDELLRLSQQEARAGAKIVIWPEGGSVVLAEDVDKLLEQAKTLARTEHVYLDMGMVVLLPKAPYAQDRAIMVEPTGQVAWTFDKAHPVPAMEDFTPGDGKLPIVDTPYGRISNVICFDADFPDLMRQRGANSLDLMLVPGNDWLGIDPWHTYNATFRAIENGYSLVRQASHGLAMAVDYQGHVLGATDYFTTDQQTMLAFVPTKGVLTLYALVGDLFAWLCIAGLLLLGGYVSLGAWQRRLPGLKVGPAASSPLETEVGVN</sequence>
<evidence type="ECO:0000256" key="6">
    <source>
        <dbReference type="ARBA" id="ARBA00023136"/>
    </source>
</evidence>
<keyword evidence="7" id="KW-0012">Acyltransferase</keyword>
<accession>A0A4P6JME3</accession>
<evidence type="ECO:0000259" key="9">
    <source>
        <dbReference type="PROSITE" id="PS50263"/>
    </source>
</evidence>
<feature type="transmembrane region" description="Helical" evidence="8">
    <location>
        <begin position="155"/>
        <end position="176"/>
    </location>
</feature>
<keyword evidence="2" id="KW-1003">Cell membrane</keyword>